<dbReference type="InterPro" id="IPR002594">
    <property type="entry name" value="GH12"/>
</dbReference>
<comment type="caution">
    <text evidence="4">The sequence shown here is derived from an EMBL/GenBank/DDBJ whole genome shotgun (WGS) entry which is preliminary data.</text>
</comment>
<dbReference type="PANTHER" id="PTHR34002:SF9">
    <property type="entry name" value="XYLOGLUCAN-SPECIFIC ENDO-BETA-1,4-GLUCANASE A"/>
    <property type="match status" value="1"/>
</dbReference>
<dbReference type="SUPFAM" id="SSF49899">
    <property type="entry name" value="Concanavalin A-like lectins/glucanases"/>
    <property type="match status" value="1"/>
</dbReference>
<reference evidence="4" key="1">
    <citation type="submission" date="2023-07" db="EMBL/GenBank/DDBJ databases">
        <authorList>
            <person name="Aktuganov G."/>
            <person name="Boyko T."/>
            <person name="Delegan Y."/>
            <person name="Galimzianova N."/>
            <person name="Gilvanova E."/>
            <person name="Korobov V."/>
            <person name="Kuzmina L."/>
            <person name="Melentiev A."/>
            <person name="Milman P."/>
            <person name="Ryabova A."/>
            <person name="Stupak E."/>
            <person name="Yasakov T."/>
            <person name="Zharikova N."/>
            <person name="Zhurenko E."/>
        </authorList>
    </citation>
    <scope>NUCLEOTIDE SEQUENCE</scope>
    <source>
        <strain evidence="4">IB-739</strain>
    </source>
</reference>
<dbReference type="InterPro" id="IPR013319">
    <property type="entry name" value="GH11/12"/>
</dbReference>
<evidence type="ECO:0000256" key="2">
    <source>
        <dbReference type="RuleBase" id="RU361163"/>
    </source>
</evidence>
<name>A0ABT8V6Q7_9BACL</name>
<keyword evidence="2" id="KW-0624">Polysaccharide degradation</keyword>
<feature type="signal peptide" evidence="3">
    <location>
        <begin position="1"/>
        <end position="29"/>
    </location>
</feature>
<evidence type="ECO:0000313" key="4">
    <source>
        <dbReference type="EMBL" id="MDO3677127.1"/>
    </source>
</evidence>
<evidence type="ECO:0000256" key="1">
    <source>
        <dbReference type="ARBA" id="ARBA00005519"/>
    </source>
</evidence>
<dbReference type="InterPro" id="IPR013320">
    <property type="entry name" value="ConA-like_dom_sf"/>
</dbReference>
<gene>
    <name evidence="4" type="ORF">Q3C12_08935</name>
</gene>
<feature type="chain" id="PRO_5045293567" evidence="3">
    <location>
        <begin position="30"/>
        <end position="265"/>
    </location>
</feature>
<keyword evidence="2" id="KW-0326">Glycosidase</keyword>
<dbReference type="Pfam" id="PF01670">
    <property type="entry name" value="Glyco_hydro_12"/>
    <property type="match status" value="1"/>
</dbReference>
<dbReference type="GO" id="GO:0016787">
    <property type="term" value="F:hydrolase activity"/>
    <property type="evidence" value="ECO:0007669"/>
    <property type="project" value="UniProtKB-KW"/>
</dbReference>
<dbReference type="PANTHER" id="PTHR34002">
    <property type="entry name" value="BLR1656 PROTEIN"/>
    <property type="match status" value="1"/>
</dbReference>
<organism evidence="4 5">
    <name type="scientific">Paenibacillus ehimensis</name>
    <dbReference type="NCBI Taxonomy" id="79264"/>
    <lineage>
        <taxon>Bacteria</taxon>
        <taxon>Bacillati</taxon>
        <taxon>Bacillota</taxon>
        <taxon>Bacilli</taxon>
        <taxon>Bacillales</taxon>
        <taxon>Paenibacillaceae</taxon>
        <taxon>Paenibacillus</taxon>
    </lineage>
</organism>
<keyword evidence="3" id="KW-0732">Signal</keyword>
<keyword evidence="5" id="KW-1185">Reference proteome</keyword>
<keyword evidence="2 4" id="KW-0378">Hydrolase</keyword>
<dbReference type="Gene3D" id="2.60.120.180">
    <property type="match status" value="1"/>
</dbReference>
<dbReference type="Proteomes" id="UP001168883">
    <property type="component" value="Unassembled WGS sequence"/>
</dbReference>
<keyword evidence="2" id="KW-0119">Carbohydrate metabolism</keyword>
<dbReference type="EMBL" id="JAUMKJ010000009">
    <property type="protein sequence ID" value="MDO3677127.1"/>
    <property type="molecule type" value="Genomic_DNA"/>
</dbReference>
<comment type="similarity">
    <text evidence="1 2">Belongs to the glycosyl hydrolase 12 (cellulase H) family.</text>
</comment>
<sequence length="265" mass="29348">MKAFFGKKVKVSFLIATAIMLLLASAVYAASTSTPGAKLYWGNGKYYVFNNTWGSGNAGSGWWQTVYYNNDNDMGWTWDWKTANPGSVKAYPSIVSGWHWTNGYTAGSGFPARIWDNKSINASVNYSISASGSYNTAYDIWMHDTNNAGTGSRPTDEVMIWLNNTNASPAGSYVETVSLGGSSWNLYKGFIYDSAAQTTGWNVYSFVRTSNTTSSSLNLRDFINYIVYTKKWMSNAKFISSVQFGSEIFTGTGQMHINRYSVNVQ</sequence>
<protein>
    <submittedName>
        <fullName evidence="4">Glycoside hydrolase</fullName>
    </submittedName>
</protein>
<accession>A0ABT8V6Q7</accession>
<dbReference type="RefSeq" id="WP_302877999.1">
    <property type="nucleotide sequence ID" value="NZ_JAUMKJ010000009.1"/>
</dbReference>
<evidence type="ECO:0000256" key="3">
    <source>
        <dbReference type="SAM" id="SignalP"/>
    </source>
</evidence>
<proteinExistence type="inferred from homology"/>
<evidence type="ECO:0000313" key="5">
    <source>
        <dbReference type="Proteomes" id="UP001168883"/>
    </source>
</evidence>